<name>A0A9J6H0R0_HAELO</name>
<sequence>MQTIIHQYQCSGEDVTCTLRNRYFPDTPKEALPTYSGPPDAIIDQPIIPVEVLAALAKI</sequence>
<accession>A0A9J6H0R0</accession>
<proteinExistence type="predicted"/>
<keyword evidence="2" id="KW-1185">Reference proteome</keyword>
<gene>
    <name evidence="1" type="ORF">HPB48_026272</name>
</gene>
<protein>
    <submittedName>
        <fullName evidence="1">Uncharacterized protein</fullName>
    </submittedName>
</protein>
<dbReference type="Proteomes" id="UP000821853">
    <property type="component" value="Unassembled WGS sequence"/>
</dbReference>
<evidence type="ECO:0000313" key="1">
    <source>
        <dbReference type="EMBL" id="KAH9384279.1"/>
    </source>
</evidence>
<organism evidence="1 2">
    <name type="scientific">Haemaphysalis longicornis</name>
    <name type="common">Bush tick</name>
    <dbReference type="NCBI Taxonomy" id="44386"/>
    <lineage>
        <taxon>Eukaryota</taxon>
        <taxon>Metazoa</taxon>
        <taxon>Ecdysozoa</taxon>
        <taxon>Arthropoda</taxon>
        <taxon>Chelicerata</taxon>
        <taxon>Arachnida</taxon>
        <taxon>Acari</taxon>
        <taxon>Parasitiformes</taxon>
        <taxon>Ixodida</taxon>
        <taxon>Ixodoidea</taxon>
        <taxon>Ixodidae</taxon>
        <taxon>Haemaphysalinae</taxon>
        <taxon>Haemaphysalis</taxon>
    </lineage>
</organism>
<reference evidence="1 2" key="1">
    <citation type="journal article" date="2020" name="Cell">
        <title>Large-Scale Comparative Analyses of Tick Genomes Elucidate Their Genetic Diversity and Vector Capacities.</title>
        <authorList>
            <consortium name="Tick Genome and Microbiome Consortium (TIGMIC)"/>
            <person name="Jia N."/>
            <person name="Wang J."/>
            <person name="Shi W."/>
            <person name="Du L."/>
            <person name="Sun Y."/>
            <person name="Zhan W."/>
            <person name="Jiang J.F."/>
            <person name="Wang Q."/>
            <person name="Zhang B."/>
            <person name="Ji P."/>
            <person name="Bell-Sakyi L."/>
            <person name="Cui X.M."/>
            <person name="Yuan T.T."/>
            <person name="Jiang B.G."/>
            <person name="Yang W.F."/>
            <person name="Lam T.T."/>
            <person name="Chang Q.C."/>
            <person name="Ding S.J."/>
            <person name="Wang X.J."/>
            <person name="Zhu J.G."/>
            <person name="Ruan X.D."/>
            <person name="Zhao L."/>
            <person name="Wei J.T."/>
            <person name="Ye R.Z."/>
            <person name="Que T.C."/>
            <person name="Du C.H."/>
            <person name="Zhou Y.H."/>
            <person name="Cheng J.X."/>
            <person name="Dai P.F."/>
            <person name="Guo W.B."/>
            <person name="Han X.H."/>
            <person name="Huang E.J."/>
            <person name="Li L.F."/>
            <person name="Wei W."/>
            <person name="Gao Y.C."/>
            <person name="Liu J.Z."/>
            <person name="Shao H.Z."/>
            <person name="Wang X."/>
            <person name="Wang C.C."/>
            <person name="Yang T.C."/>
            <person name="Huo Q.B."/>
            <person name="Li W."/>
            <person name="Chen H.Y."/>
            <person name="Chen S.E."/>
            <person name="Zhou L.G."/>
            <person name="Ni X.B."/>
            <person name="Tian J.H."/>
            <person name="Sheng Y."/>
            <person name="Liu T."/>
            <person name="Pan Y.S."/>
            <person name="Xia L.Y."/>
            <person name="Li J."/>
            <person name="Zhao F."/>
            <person name="Cao W.C."/>
        </authorList>
    </citation>
    <scope>NUCLEOTIDE SEQUENCE [LARGE SCALE GENOMIC DNA]</scope>
    <source>
        <strain evidence="1">HaeL-2018</strain>
    </source>
</reference>
<dbReference type="EMBL" id="JABSTR010001996">
    <property type="protein sequence ID" value="KAH9384279.1"/>
    <property type="molecule type" value="Genomic_DNA"/>
</dbReference>
<dbReference type="VEuPathDB" id="VectorBase:HLOH_041906"/>
<evidence type="ECO:0000313" key="2">
    <source>
        <dbReference type="Proteomes" id="UP000821853"/>
    </source>
</evidence>
<comment type="caution">
    <text evidence="1">The sequence shown here is derived from an EMBL/GenBank/DDBJ whole genome shotgun (WGS) entry which is preliminary data.</text>
</comment>
<dbReference type="AlphaFoldDB" id="A0A9J6H0R0"/>